<dbReference type="InterPro" id="IPR029058">
    <property type="entry name" value="AB_hydrolase_fold"/>
</dbReference>
<evidence type="ECO:0000313" key="2">
    <source>
        <dbReference type="Proteomes" id="UP000308197"/>
    </source>
</evidence>
<reference evidence="1 2" key="1">
    <citation type="journal article" date="2019" name="Nat. Ecol. Evol.">
        <title>Megaphylogeny resolves global patterns of mushroom evolution.</title>
        <authorList>
            <person name="Varga T."/>
            <person name="Krizsan K."/>
            <person name="Foldi C."/>
            <person name="Dima B."/>
            <person name="Sanchez-Garcia M."/>
            <person name="Sanchez-Ramirez S."/>
            <person name="Szollosi G.J."/>
            <person name="Szarkandi J.G."/>
            <person name="Papp V."/>
            <person name="Albert L."/>
            <person name="Andreopoulos W."/>
            <person name="Angelini C."/>
            <person name="Antonin V."/>
            <person name="Barry K.W."/>
            <person name="Bougher N.L."/>
            <person name="Buchanan P."/>
            <person name="Buyck B."/>
            <person name="Bense V."/>
            <person name="Catcheside P."/>
            <person name="Chovatia M."/>
            <person name="Cooper J."/>
            <person name="Damon W."/>
            <person name="Desjardin D."/>
            <person name="Finy P."/>
            <person name="Geml J."/>
            <person name="Haridas S."/>
            <person name="Hughes K."/>
            <person name="Justo A."/>
            <person name="Karasinski D."/>
            <person name="Kautmanova I."/>
            <person name="Kiss B."/>
            <person name="Kocsube S."/>
            <person name="Kotiranta H."/>
            <person name="LaButti K.M."/>
            <person name="Lechner B.E."/>
            <person name="Liimatainen K."/>
            <person name="Lipzen A."/>
            <person name="Lukacs Z."/>
            <person name="Mihaltcheva S."/>
            <person name="Morgado L.N."/>
            <person name="Niskanen T."/>
            <person name="Noordeloos M.E."/>
            <person name="Ohm R.A."/>
            <person name="Ortiz-Santana B."/>
            <person name="Ovrebo C."/>
            <person name="Racz N."/>
            <person name="Riley R."/>
            <person name="Savchenko A."/>
            <person name="Shiryaev A."/>
            <person name="Soop K."/>
            <person name="Spirin V."/>
            <person name="Szebenyi C."/>
            <person name="Tomsovsky M."/>
            <person name="Tulloss R.E."/>
            <person name="Uehling J."/>
            <person name="Grigoriev I.V."/>
            <person name="Vagvolgyi C."/>
            <person name="Papp T."/>
            <person name="Martin F.M."/>
            <person name="Miettinen O."/>
            <person name="Hibbett D.S."/>
            <person name="Nagy L.G."/>
        </authorList>
    </citation>
    <scope>NUCLEOTIDE SEQUENCE [LARGE SCALE GENOMIC DNA]</scope>
    <source>
        <strain evidence="1 2">HHB13444</strain>
    </source>
</reference>
<sequence>MPSIVVDDKGTQLAYLDTGVPKGAQGGQADYTTIFAIHGMVFCAPIFERIMKSSAAAGVRFVAVNRRDYPGSTPLTEEDLRVLQSGTDDERATFLSTQATQLATFIVRYIEQNRIPVISSDRKTGGILLLGWSLGCTFGLSILSNADAYPEAVRTKLALYLRSYVMFEPPTVAIGSPRPSQIWSPVIDTTLPEEQRTPAFVVWITSYFKHGDLSTRNTDVLEYWIPARFRVPTIFNLSDDEYARAVCIPPGEKSEMLFMFFCEPAIQQTYNKACFDKSIRDLFPGLDIWVLSGDVTSPHGLPAFWSMEDDDAKHGGGFVKFGWVPGANHFYFWDEPDYMLKKFLECA</sequence>
<dbReference type="SUPFAM" id="SSF53474">
    <property type="entry name" value="alpha/beta-Hydrolases"/>
    <property type="match status" value="1"/>
</dbReference>
<evidence type="ECO:0000313" key="1">
    <source>
        <dbReference type="EMBL" id="TFK86287.1"/>
    </source>
</evidence>
<dbReference type="Proteomes" id="UP000308197">
    <property type="component" value="Unassembled WGS sequence"/>
</dbReference>
<gene>
    <name evidence="1" type="ORF">K466DRAFT_587345</name>
</gene>
<protein>
    <submittedName>
        <fullName evidence="1">Uncharacterized protein</fullName>
    </submittedName>
</protein>
<keyword evidence="2" id="KW-1185">Reference proteome</keyword>
<dbReference type="EMBL" id="ML211206">
    <property type="protein sequence ID" value="TFK86287.1"/>
    <property type="molecule type" value="Genomic_DNA"/>
</dbReference>
<name>A0A5C3PBF0_9APHY</name>
<organism evidence="1 2">
    <name type="scientific">Polyporus arcularius HHB13444</name>
    <dbReference type="NCBI Taxonomy" id="1314778"/>
    <lineage>
        <taxon>Eukaryota</taxon>
        <taxon>Fungi</taxon>
        <taxon>Dikarya</taxon>
        <taxon>Basidiomycota</taxon>
        <taxon>Agaricomycotina</taxon>
        <taxon>Agaricomycetes</taxon>
        <taxon>Polyporales</taxon>
        <taxon>Polyporaceae</taxon>
        <taxon>Polyporus</taxon>
    </lineage>
</organism>
<accession>A0A5C3PBF0</accession>
<dbReference type="AlphaFoldDB" id="A0A5C3PBF0"/>
<proteinExistence type="predicted"/>
<dbReference type="Gene3D" id="3.40.50.1820">
    <property type="entry name" value="alpha/beta hydrolase"/>
    <property type="match status" value="1"/>
</dbReference>
<dbReference type="InParanoid" id="A0A5C3PBF0"/>